<dbReference type="Gene3D" id="3.30.1370.100">
    <property type="entry name" value="MutL, C-terminal domain, regulatory subdomain"/>
    <property type="match status" value="1"/>
</dbReference>
<dbReference type="FunFam" id="3.30.230.10:FF:000028">
    <property type="entry name" value="DNA mismatch repair protein Mlh3"/>
    <property type="match status" value="1"/>
</dbReference>
<dbReference type="GO" id="GO:0005524">
    <property type="term" value="F:ATP binding"/>
    <property type="evidence" value="ECO:0007669"/>
    <property type="project" value="InterPro"/>
</dbReference>
<feature type="region of interest" description="Disordered" evidence="3">
    <location>
        <begin position="956"/>
        <end position="1017"/>
    </location>
</feature>
<dbReference type="InterPro" id="IPR014721">
    <property type="entry name" value="Ribsml_uS5_D2-typ_fold_subgr"/>
</dbReference>
<proteinExistence type="inferred from homology"/>
<feature type="region of interest" description="Disordered" evidence="3">
    <location>
        <begin position="909"/>
        <end position="932"/>
    </location>
</feature>
<evidence type="ECO:0000256" key="2">
    <source>
        <dbReference type="ARBA" id="ARBA00022763"/>
    </source>
</evidence>
<dbReference type="GO" id="GO:0006298">
    <property type="term" value="P:mismatch repair"/>
    <property type="evidence" value="ECO:0007669"/>
    <property type="project" value="InterPro"/>
</dbReference>
<dbReference type="NCBIfam" id="TIGR00585">
    <property type="entry name" value="mutl"/>
    <property type="match status" value="1"/>
</dbReference>
<reference evidence="7" key="1">
    <citation type="submission" date="2025-08" db="UniProtKB">
        <authorList>
            <consortium name="RefSeq"/>
        </authorList>
    </citation>
    <scope>IDENTIFICATION</scope>
    <source>
        <tissue evidence="7">Blood</tissue>
    </source>
</reference>
<dbReference type="InterPro" id="IPR042121">
    <property type="entry name" value="MutL_C_regsub"/>
</dbReference>
<dbReference type="InterPro" id="IPR037198">
    <property type="entry name" value="MutL_C_sf"/>
</dbReference>
<feature type="compositionally biased region" description="Acidic residues" evidence="3">
    <location>
        <begin position="965"/>
        <end position="974"/>
    </location>
</feature>
<dbReference type="GO" id="GO:0016887">
    <property type="term" value="F:ATP hydrolysis activity"/>
    <property type="evidence" value="ECO:0007669"/>
    <property type="project" value="InterPro"/>
</dbReference>
<dbReference type="InterPro" id="IPR014762">
    <property type="entry name" value="DNA_mismatch_repair_CS"/>
</dbReference>
<sequence>MIKCLTEKVQTSLRSGVAISSLGQCVEELVFNSIDAKATCVAIRVDLETFKIQVVDNGSGMGREDLSKVGNRYFTSKCYSVEDLENLKFYGFRGEALASIASMASIVEISSKTNKIAKTFLKLFHNGKGLEVSEAELNRPSAGTTVTVYNLFHQLPVRRKCMDSVLEFERLRHKVEAVSLMHPSVSFSLRNDASCSIMLQLPKTKDVRSRFSQIYGLSKSQKLREIYHKSERFEISGYISSEGHYNKNIQFLYVNDRLVLKTRLHKLIDFLLRKQSIICKTKSGPVTSSPVRHRSGPELYGIFVMNVKCQHDEYDVCLEPAKTLIEFRNWDAVLLSIEEGVKTFLKREDLFIELCGEDVKEFNENNGFCLGSSMALQPSLPEEKRMQENFKRACDNIVDSYEMFNLQSKSVRRKITLEKEIADHAGPTDNMKEIVALPDLTLTEPVHESSSKVENPLPNKNSTSPDLPKSSNQHKEPKVCDDPQTEVINSRRSQEGCGPSDALEIGNYSGTLLCSEMYDKDGNSLSDPAFQGSSSNSAILRHIESMKDVNVCALGEKYRTTEEGRGPPMGLNSHREVAMRQGSLKLCSTGLIVHLVQSQPSYKTIDINHSSNTPPVLGPVSAKDIFDKKLRFSGQTSSTQECLRMNEGSIYAENASECMEIGNALDQKNEMDSLPAIGRSDLVTPCVKELISLAPSSSVHNEDNTTSRKQMAENLTRFRNHTFTKLSLLPKLGSLERFRRQYGSIRNTQSVTAEFGNKFAVSSHTNKNKNLEHSSIRELPAKEHVGCNNNGCDCPLLLEKSQLSTDESVLSRKTYVRESPLTLTDYSRTRTKAPRSCKFTGTLASKVSRMKGNLKETISIEPRGQPSKQFQVHSSLKNEYRGGLPSQNNLLQSNYPVSQLFTREVGTKSHNFAPHSPEKGHPMELSNTRARDVEDTDSLCLINTDGEYVASQKRDLSLHNKEVSPEDTCEDTSTMDDSSKQSVNSCELPTVALSSVSKDATDDASPTQNEESQFHPSGWFDQFDASLGRTVYINRMTGLSTYNAPPSEEPKAVCTKDISTMAVNVVMENGFQCRCHPFRSEFIVPFLPRPQKERHLTSQDFRDAQGESLQSLFSEWDNPVFAHCPEIAVDVSSGQADNLAVKMHNVLYPYRFTKAMIESMQVLNQVDSKFIACLINTRSDENKEIDGNLLVLVDQHAAHERIRLEQLIIDSYEKQSEASGRKKLLSSTVCPPLEIEITEEQRRLLWCCHKRLEDLGLELSFPENNPLQILVGKVPLCFVEREANELRRGRQTVAKSIVQEFIQEQVELLQATGGARGTLPLTILKVLASQACHGAIKFNDSLTLGESCQLTEALSCCQLPFQCAHGRPSMLPLADTDHLQQETQPKPNLAKLRRMAKTWQRFRKEKDPSGES</sequence>
<dbReference type="CTD" id="27030"/>
<dbReference type="SUPFAM" id="SSF118116">
    <property type="entry name" value="DNA mismatch repair protein MutL"/>
    <property type="match status" value="1"/>
</dbReference>
<evidence type="ECO:0000259" key="5">
    <source>
        <dbReference type="SMART" id="SM01340"/>
    </source>
</evidence>
<dbReference type="Gene3D" id="3.30.1540.20">
    <property type="entry name" value="MutL, C-terminal domain, dimerisation subdomain"/>
    <property type="match status" value="1"/>
</dbReference>
<dbReference type="PANTHER" id="PTHR10073:SF47">
    <property type="entry name" value="DNA MISMATCH REPAIR PROTEIN MLH3"/>
    <property type="match status" value="1"/>
</dbReference>
<accession>A0AA97IXD3</accession>
<feature type="compositionally biased region" description="Polar residues" evidence="3">
    <location>
        <begin position="458"/>
        <end position="471"/>
    </location>
</feature>
<dbReference type="Pfam" id="PF13589">
    <property type="entry name" value="HATPase_c_3"/>
    <property type="match status" value="1"/>
</dbReference>
<dbReference type="SMART" id="SM00853">
    <property type="entry name" value="MutL_C"/>
    <property type="match status" value="1"/>
</dbReference>
<dbReference type="SUPFAM" id="SSF55874">
    <property type="entry name" value="ATPase domain of HSP90 chaperone/DNA topoisomerase II/histidine kinase"/>
    <property type="match status" value="1"/>
</dbReference>
<dbReference type="SMART" id="SM01340">
    <property type="entry name" value="DNA_mis_repair"/>
    <property type="match status" value="1"/>
</dbReference>
<evidence type="ECO:0000313" key="6">
    <source>
        <dbReference type="Proteomes" id="UP001190640"/>
    </source>
</evidence>
<evidence type="ECO:0000256" key="1">
    <source>
        <dbReference type="ARBA" id="ARBA00006082"/>
    </source>
</evidence>
<name>A0AA97IXD3_EUBMA</name>
<feature type="compositionally biased region" description="Polar residues" evidence="3">
    <location>
        <begin position="975"/>
        <end position="1015"/>
    </location>
</feature>
<dbReference type="Pfam" id="PF08676">
    <property type="entry name" value="MutL_C"/>
    <property type="match status" value="1"/>
</dbReference>
<feature type="domain" description="DNA mismatch repair protein S5" evidence="5">
    <location>
        <begin position="211"/>
        <end position="346"/>
    </location>
</feature>
<dbReference type="SUPFAM" id="SSF54211">
    <property type="entry name" value="Ribosomal protein S5 domain 2-like"/>
    <property type="match status" value="1"/>
</dbReference>
<dbReference type="RefSeq" id="XP_054827362.1">
    <property type="nucleotide sequence ID" value="XM_054971387.1"/>
</dbReference>
<evidence type="ECO:0000259" key="4">
    <source>
        <dbReference type="SMART" id="SM00853"/>
    </source>
</evidence>
<keyword evidence="6" id="KW-1185">Reference proteome</keyword>
<dbReference type="InterPro" id="IPR014790">
    <property type="entry name" value="MutL_C"/>
</dbReference>
<keyword evidence="2" id="KW-0227">DNA damage</keyword>
<dbReference type="PANTHER" id="PTHR10073">
    <property type="entry name" value="DNA MISMATCH REPAIR PROTEIN MLH, PMS, MUTL"/>
    <property type="match status" value="1"/>
</dbReference>
<dbReference type="KEGG" id="emc:129324244"/>
<dbReference type="InterPro" id="IPR002099">
    <property type="entry name" value="MutL/Mlh/PMS"/>
</dbReference>
<dbReference type="CDD" id="cd03486">
    <property type="entry name" value="MutL_Trans_MLH3"/>
    <property type="match status" value="1"/>
</dbReference>
<dbReference type="GO" id="GO:0030983">
    <property type="term" value="F:mismatched DNA binding"/>
    <property type="evidence" value="ECO:0007669"/>
    <property type="project" value="InterPro"/>
</dbReference>
<dbReference type="Proteomes" id="UP001190640">
    <property type="component" value="Chromosome 2"/>
</dbReference>
<feature type="domain" description="MutL C-terminal dimerisation" evidence="4">
    <location>
        <begin position="1162"/>
        <end position="1342"/>
    </location>
</feature>
<gene>
    <name evidence="7" type="primary">MLH3</name>
</gene>
<organism evidence="6 7">
    <name type="scientific">Eublepharis macularius</name>
    <name type="common">Leopard gecko</name>
    <name type="synonym">Cyrtodactylus macularius</name>
    <dbReference type="NCBI Taxonomy" id="481883"/>
    <lineage>
        <taxon>Eukaryota</taxon>
        <taxon>Metazoa</taxon>
        <taxon>Chordata</taxon>
        <taxon>Craniata</taxon>
        <taxon>Vertebrata</taxon>
        <taxon>Euteleostomi</taxon>
        <taxon>Lepidosauria</taxon>
        <taxon>Squamata</taxon>
        <taxon>Bifurcata</taxon>
        <taxon>Gekkota</taxon>
        <taxon>Eublepharidae</taxon>
        <taxon>Eublepharinae</taxon>
        <taxon>Eublepharis</taxon>
    </lineage>
</organism>
<dbReference type="InterPro" id="IPR020568">
    <property type="entry name" value="Ribosomal_Su5_D2-typ_SF"/>
</dbReference>
<dbReference type="InterPro" id="IPR013507">
    <property type="entry name" value="DNA_mismatch_S5_2-like"/>
</dbReference>
<dbReference type="GO" id="GO:0140664">
    <property type="term" value="F:ATP-dependent DNA damage sensor activity"/>
    <property type="evidence" value="ECO:0007669"/>
    <property type="project" value="InterPro"/>
</dbReference>
<evidence type="ECO:0000256" key="3">
    <source>
        <dbReference type="SAM" id="MobiDB-lite"/>
    </source>
</evidence>
<dbReference type="PROSITE" id="PS00058">
    <property type="entry name" value="DNA_MISMATCH_REPAIR_1"/>
    <property type="match status" value="1"/>
</dbReference>
<dbReference type="Gene3D" id="3.30.565.10">
    <property type="entry name" value="Histidine kinase-like ATPase, C-terminal domain"/>
    <property type="match status" value="1"/>
</dbReference>
<protein>
    <submittedName>
        <fullName evidence="7">DNA mismatch repair protein Mlh3</fullName>
    </submittedName>
</protein>
<dbReference type="InterPro" id="IPR042120">
    <property type="entry name" value="MutL_C_dimsub"/>
</dbReference>
<evidence type="ECO:0000313" key="7">
    <source>
        <dbReference type="RefSeq" id="XP_054827362.1"/>
    </source>
</evidence>
<dbReference type="InterPro" id="IPR036890">
    <property type="entry name" value="HATPase_C_sf"/>
</dbReference>
<feature type="region of interest" description="Disordered" evidence="3">
    <location>
        <begin position="445"/>
        <end position="484"/>
    </location>
</feature>
<dbReference type="FunFam" id="3.30.565.10:FF:000031">
    <property type="entry name" value="DNA mismatch repair protein Mlh3"/>
    <property type="match status" value="1"/>
</dbReference>
<dbReference type="FunFam" id="3.30.1540.20:FF:000005">
    <property type="entry name" value="MutL homolog 3"/>
    <property type="match status" value="1"/>
</dbReference>
<comment type="similarity">
    <text evidence="1">Belongs to the DNA mismatch repair MutL/HexB family.</text>
</comment>
<dbReference type="CDD" id="cd16926">
    <property type="entry name" value="HATPase_MutL-MLH-PMS-like"/>
    <property type="match status" value="1"/>
</dbReference>
<dbReference type="Gene3D" id="3.30.230.10">
    <property type="match status" value="1"/>
</dbReference>
<dbReference type="GeneID" id="129324244"/>
<dbReference type="FunFam" id="3.30.1370.100:FF:000003">
    <property type="entry name" value="DNA mismatch repair protein Mlh3"/>
    <property type="match status" value="1"/>
</dbReference>
<dbReference type="InterPro" id="IPR038973">
    <property type="entry name" value="MutL/Mlh/Pms-like"/>
</dbReference>
<dbReference type="GO" id="GO:0032300">
    <property type="term" value="C:mismatch repair complex"/>
    <property type="evidence" value="ECO:0007669"/>
    <property type="project" value="InterPro"/>
</dbReference>